<evidence type="ECO:0000256" key="1">
    <source>
        <dbReference type="SAM" id="MobiDB-lite"/>
    </source>
</evidence>
<dbReference type="Proteomes" id="UP000604825">
    <property type="component" value="Unassembled WGS sequence"/>
</dbReference>
<accession>A0A811PF44</accession>
<gene>
    <name evidence="2" type="ORF">NCGR_LOCUS28677</name>
</gene>
<feature type="region of interest" description="Disordered" evidence="1">
    <location>
        <begin position="32"/>
        <end position="63"/>
    </location>
</feature>
<evidence type="ECO:0000313" key="2">
    <source>
        <dbReference type="EMBL" id="CAD6243638.1"/>
    </source>
</evidence>
<sequence length="63" mass="7067">MWAHVKTRGLNEISEMAQDNASRRDALWRNALFGDPEGDSDMEAEEDDPSDPEGFTQEALNAK</sequence>
<evidence type="ECO:0000313" key="3">
    <source>
        <dbReference type="Proteomes" id="UP000604825"/>
    </source>
</evidence>
<protein>
    <submittedName>
        <fullName evidence="2">Uncharacterized protein</fullName>
    </submittedName>
</protein>
<name>A0A811PF44_9POAL</name>
<proteinExistence type="predicted"/>
<reference evidence="2" key="1">
    <citation type="submission" date="2020-10" db="EMBL/GenBank/DDBJ databases">
        <authorList>
            <person name="Han B."/>
            <person name="Lu T."/>
            <person name="Zhao Q."/>
            <person name="Huang X."/>
            <person name="Zhao Y."/>
        </authorList>
    </citation>
    <scope>NUCLEOTIDE SEQUENCE</scope>
</reference>
<dbReference type="AlphaFoldDB" id="A0A811PF44"/>
<organism evidence="2 3">
    <name type="scientific">Miscanthus lutarioriparius</name>
    <dbReference type="NCBI Taxonomy" id="422564"/>
    <lineage>
        <taxon>Eukaryota</taxon>
        <taxon>Viridiplantae</taxon>
        <taxon>Streptophyta</taxon>
        <taxon>Embryophyta</taxon>
        <taxon>Tracheophyta</taxon>
        <taxon>Spermatophyta</taxon>
        <taxon>Magnoliopsida</taxon>
        <taxon>Liliopsida</taxon>
        <taxon>Poales</taxon>
        <taxon>Poaceae</taxon>
        <taxon>PACMAD clade</taxon>
        <taxon>Panicoideae</taxon>
        <taxon>Andropogonodae</taxon>
        <taxon>Andropogoneae</taxon>
        <taxon>Saccharinae</taxon>
        <taxon>Miscanthus</taxon>
    </lineage>
</organism>
<feature type="compositionally biased region" description="Acidic residues" evidence="1">
    <location>
        <begin position="36"/>
        <end position="51"/>
    </location>
</feature>
<keyword evidence="3" id="KW-1185">Reference proteome</keyword>
<dbReference type="EMBL" id="CAJGYO010000007">
    <property type="protein sequence ID" value="CAD6243638.1"/>
    <property type="molecule type" value="Genomic_DNA"/>
</dbReference>
<comment type="caution">
    <text evidence="2">The sequence shown here is derived from an EMBL/GenBank/DDBJ whole genome shotgun (WGS) entry which is preliminary data.</text>
</comment>